<dbReference type="GO" id="GO:0050661">
    <property type="term" value="F:NADP binding"/>
    <property type="evidence" value="ECO:0007669"/>
    <property type="project" value="InterPro"/>
</dbReference>
<feature type="binding site" evidence="14">
    <location>
        <position position="192"/>
    </location>
    <ligand>
        <name>substrate</name>
    </ligand>
</feature>
<dbReference type="EC" id="3.5.4.26" evidence="12"/>
<dbReference type="PIRSF" id="PIRSF006769">
    <property type="entry name" value="RibD"/>
    <property type="match status" value="1"/>
</dbReference>
<evidence type="ECO:0000256" key="11">
    <source>
        <dbReference type="ARBA" id="ARBA00023268"/>
    </source>
</evidence>
<dbReference type="InterPro" id="IPR016192">
    <property type="entry name" value="APOBEC/CMP_deaminase_Zn-bd"/>
</dbReference>
<feature type="binding site" evidence="14">
    <location>
        <position position="305"/>
    </location>
    <ligand>
        <name>substrate</name>
    </ligand>
</feature>
<evidence type="ECO:0000256" key="15">
    <source>
        <dbReference type="PIRSR" id="PIRSR006769-3"/>
    </source>
</evidence>
<feature type="binding site" evidence="14">
    <location>
        <position position="204"/>
    </location>
    <ligand>
        <name>NADP(+)</name>
        <dbReference type="ChEBI" id="CHEBI:58349"/>
    </ligand>
</feature>
<feature type="binding site" evidence="15">
    <location>
        <position position="55"/>
    </location>
    <ligand>
        <name>Zn(2+)</name>
        <dbReference type="ChEBI" id="CHEBI:29105"/>
        <note>catalytic</note>
    </ligand>
</feature>
<dbReference type="GO" id="GO:0009231">
    <property type="term" value="P:riboflavin biosynthetic process"/>
    <property type="evidence" value="ECO:0007669"/>
    <property type="project" value="UniProtKB-UniPathway"/>
</dbReference>
<feature type="binding site" evidence="14">
    <location>
        <position position="176"/>
    </location>
    <ligand>
        <name>substrate</name>
    </ligand>
</feature>
<keyword evidence="11" id="KW-0511">Multifunctional enzyme</keyword>
<sequence length="386" mass="42000">MGHHPEQDVFFMRQALALAESVLYVPSPNPRVGCVIVRDGQIIGKGATQQAGSHHAEVMALKDMADRGHSAKGATIYVSLEPCSHHGRTPPCVNALIEARPDRVVFAHFDPNPNVAGQGMRALREAGIAVSVGVCADLALEINPGFVSRMTRGVPYVWMKTAASLDGRTALSNGVSQWITGSQARADGHHWRARSCVVLTGIGTIRTDNPRLNVRHVSTPRQPKRAVIDPAFEINEDATLIDGEPVYIFTATVNHAKADRLIARNVQVVHVPEGEPTPSRPRPRVDMQAMMQWLAANGHNEVHVEAGEGLNGALLAADCIDELLVYMAPMLIGQGKGIAQVPVLQQLDDAHRFSFIDVQLLGADVRLRARVSEHWRTLMKSIHLVP</sequence>
<keyword evidence="8 12" id="KW-0862">Zinc</keyword>
<feature type="binding site" evidence="14">
    <location>
        <begin position="307"/>
        <end position="313"/>
    </location>
    <ligand>
        <name>NADP(+)</name>
        <dbReference type="ChEBI" id="CHEBI:58349"/>
    </ligand>
</feature>
<dbReference type="Gene3D" id="3.40.140.10">
    <property type="entry name" value="Cytidine Deaminase, domain 2"/>
    <property type="match status" value="1"/>
</dbReference>
<dbReference type="PROSITE" id="PS00903">
    <property type="entry name" value="CYT_DCMP_DEAMINASES_1"/>
    <property type="match status" value="1"/>
</dbReference>
<proteinExistence type="inferred from homology"/>
<comment type="pathway">
    <text evidence="3 12">Cofactor biosynthesis; riboflavin biosynthesis; 5-amino-6-(D-ribitylamino)uracil from GTP: step 3/4.</text>
</comment>
<name>A0A6B2RAH8_9BURK</name>
<feature type="binding site" evidence="15">
    <location>
        <position position="92"/>
    </location>
    <ligand>
        <name>Zn(2+)</name>
        <dbReference type="ChEBI" id="CHEBI:29105"/>
        <note>catalytic</note>
    </ligand>
</feature>
<dbReference type="InterPro" id="IPR050765">
    <property type="entry name" value="Riboflavin_Biosynth_HTPR"/>
</dbReference>
<reference evidence="17" key="1">
    <citation type="submission" date="2020-02" db="EMBL/GenBank/DDBJ databases">
        <authorList>
            <person name="Chen W.-M."/>
        </authorList>
    </citation>
    <scope>NUCLEOTIDE SEQUENCE</scope>
    <source>
        <strain evidence="17">NBD-18</strain>
    </source>
</reference>
<evidence type="ECO:0000259" key="16">
    <source>
        <dbReference type="PROSITE" id="PS51747"/>
    </source>
</evidence>
<feature type="binding site" evidence="14">
    <location>
        <position position="178"/>
    </location>
    <ligand>
        <name>NADP(+)</name>
        <dbReference type="ChEBI" id="CHEBI:58349"/>
    </ligand>
</feature>
<evidence type="ECO:0000256" key="1">
    <source>
        <dbReference type="ARBA" id="ARBA00002151"/>
    </source>
</evidence>
<comment type="cofactor">
    <cofactor evidence="12 15">
        <name>Zn(2+)</name>
        <dbReference type="ChEBI" id="CHEBI:29105"/>
    </cofactor>
    <text evidence="12 15">Binds 1 zinc ion.</text>
</comment>
<keyword evidence="12 17" id="KW-0378">Hydrolase</keyword>
<evidence type="ECO:0000256" key="3">
    <source>
        <dbReference type="ARBA" id="ARBA00004910"/>
    </source>
</evidence>
<dbReference type="InterPro" id="IPR011549">
    <property type="entry name" value="RibD_C"/>
</dbReference>
<comment type="caution">
    <text evidence="17">The sequence shown here is derived from an EMBL/GenBank/DDBJ whole genome shotgun (WGS) entry which is preliminary data.</text>
</comment>
<evidence type="ECO:0000256" key="4">
    <source>
        <dbReference type="ARBA" id="ARBA00005259"/>
    </source>
</evidence>
<comment type="catalytic activity">
    <reaction evidence="12">
        <text>5-amino-6-(5-phospho-D-ribitylamino)uracil + NADP(+) = 5-amino-6-(5-phospho-D-ribosylamino)uracil + NADPH + H(+)</text>
        <dbReference type="Rhea" id="RHEA:17845"/>
        <dbReference type="ChEBI" id="CHEBI:15378"/>
        <dbReference type="ChEBI" id="CHEBI:57783"/>
        <dbReference type="ChEBI" id="CHEBI:58349"/>
        <dbReference type="ChEBI" id="CHEBI:58421"/>
        <dbReference type="ChEBI" id="CHEBI:58453"/>
        <dbReference type="EC" id="1.1.1.193"/>
    </reaction>
</comment>
<evidence type="ECO:0000256" key="13">
    <source>
        <dbReference type="PIRSR" id="PIRSR006769-1"/>
    </source>
</evidence>
<dbReference type="InterPro" id="IPR004794">
    <property type="entry name" value="Eubact_RibD"/>
</dbReference>
<evidence type="ECO:0000256" key="5">
    <source>
        <dbReference type="ARBA" id="ARBA00007417"/>
    </source>
</evidence>
<dbReference type="Pfam" id="PF00383">
    <property type="entry name" value="dCMP_cyt_deam_1"/>
    <property type="match status" value="1"/>
</dbReference>
<feature type="binding site" evidence="14">
    <location>
        <position position="208"/>
    </location>
    <ligand>
        <name>NADP(+)</name>
        <dbReference type="ChEBI" id="CHEBI:58349"/>
    </ligand>
</feature>
<dbReference type="InterPro" id="IPR002734">
    <property type="entry name" value="RibDG_C"/>
</dbReference>
<keyword evidence="7 12" id="KW-0479">Metal-binding</keyword>
<evidence type="ECO:0000256" key="6">
    <source>
        <dbReference type="ARBA" id="ARBA00022619"/>
    </source>
</evidence>
<dbReference type="AlphaFoldDB" id="A0A6B2RAH8"/>
<keyword evidence="6 12" id="KW-0686">Riboflavin biosynthesis</keyword>
<evidence type="ECO:0000256" key="12">
    <source>
        <dbReference type="PIRNR" id="PIRNR006769"/>
    </source>
</evidence>
<dbReference type="NCBIfam" id="TIGR00227">
    <property type="entry name" value="ribD_Cterm"/>
    <property type="match status" value="1"/>
</dbReference>
<evidence type="ECO:0000256" key="8">
    <source>
        <dbReference type="ARBA" id="ARBA00022833"/>
    </source>
</evidence>
<feature type="binding site" evidence="15">
    <location>
        <position position="83"/>
    </location>
    <ligand>
        <name>Zn(2+)</name>
        <dbReference type="ChEBI" id="CHEBI:29105"/>
        <note>catalytic</note>
    </ligand>
</feature>
<dbReference type="GO" id="GO:0008835">
    <property type="term" value="F:diaminohydroxyphosphoribosylaminopyrimidine deaminase activity"/>
    <property type="evidence" value="ECO:0007669"/>
    <property type="project" value="UniProtKB-EC"/>
</dbReference>
<evidence type="ECO:0000256" key="10">
    <source>
        <dbReference type="ARBA" id="ARBA00023002"/>
    </source>
</evidence>
<dbReference type="GO" id="GO:0008703">
    <property type="term" value="F:5-amino-6-(5-phosphoribosylamino)uracil reductase activity"/>
    <property type="evidence" value="ECO:0007669"/>
    <property type="project" value="UniProtKB-EC"/>
</dbReference>
<feature type="binding site" evidence="14">
    <location>
        <position position="212"/>
    </location>
    <ligand>
        <name>substrate</name>
    </ligand>
</feature>
<dbReference type="GO" id="GO:0008270">
    <property type="term" value="F:zinc ion binding"/>
    <property type="evidence" value="ECO:0007669"/>
    <property type="project" value="InterPro"/>
</dbReference>
<dbReference type="PROSITE" id="PS51747">
    <property type="entry name" value="CYT_DCMP_DEAMINASES_2"/>
    <property type="match status" value="1"/>
</dbReference>
<evidence type="ECO:0000256" key="2">
    <source>
        <dbReference type="ARBA" id="ARBA00004882"/>
    </source>
</evidence>
<dbReference type="CDD" id="cd01284">
    <property type="entry name" value="Riboflavin_deaminase-reductase"/>
    <property type="match status" value="1"/>
</dbReference>
<feature type="binding site" evidence="14">
    <location>
        <position position="162"/>
    </location>
    <ligand>
        <name>NADP(+)</name>
        <dbReference type="ChEBI" id="CHEBI:58349"/>
    </ligand>
</feature>
<accession>A0A6B2RAH8</accession>
<evidence type="ECO:0000256" key="14">
    <source>
        <dbReference type="PIRSR" id="PIRSR006769-2"/>
    </source>
</evidence>
<evidence type="ECO:0000256" key="7">
    <source>
        <dbReference type="ARBA" id="ARBA00022723"/>
    </source>
</evidence>
<dbReference type="InterPro" id="IPR016193">
    <property type="entry name" value="Cytidine_deaminase-like"/>
</dbReference>
<comment type="function">
    <text evidence="1 12">Converts 2,5-diamino-6-(ribosylamino)-4(3h)-pyrimidinone 5'-phosphate into 5-amino-6-(ribosylamino)-2,4(1h,3h)-pyrimidinedione 5'-phosphate.</text>
</comment>
<evidence type="ECO:0000256" key="9">
    <source>
        <dbReference type="ARBA" id="ARBA00022857"/>
    </source>
</evidence>
<dbReference type="PANTHER" id="PTHR38011:SF7">
    <property type="entry name" value="2,5-DIAMINO-6-RIBOSYLAMINO-4(3H)-PYRIMIDINONE 5'-PHOSPHATE REDUCTASE"/>
    <property type="match status" value="1"/>
</dbReference>
<dbReference type="PANTHER" id="PTHR38011">
    <property type="entry name" value="DIHYDROFOLATE REDUCTASE FAMILY PROTEIN (AFU_ORTHOLOGUE AFUA_8G06820)"/>
    <property type="match status" value="1"/>
</dbReference>
<dbReference type="EMBL" id="JAAGRN010000010">
    <property type="protein sequence ID" value="NDY84285.1"/>
    <property type="molecule type" value="Genomic_DNA"/>
</dbReference>
<evidence type="ECO:0000313" key="17">
    <source>
        <dbReference type="EMBL" id="NDY84285.1"/>
    </source>
</evidence>
<feature type="domain" description="CMP/dCMP-type deaminase" evidence="16">
    <location>
        <begin position="6"/>
        <end position="131"/>
    </location>
</feature>
<dbReference type="NCBIfam" id="TIGR00326">
    <property type="entry name" value="eubact_ribD"/>
    <property type="match status" value="1"/>
</dbReference>
<comment type="catalytic activity">
    <reaction evidence="12">
        <text>2,5-diamino-6-hydroxy-4-(5-phosphoribosylamino)-pyrimidine + H2O + H(+) = 5-amino-6-(5-phospho-D-ribosylamino)uracil + NH4(+)</text>
        <dbReference type="Rhea" id="RHEA:21868"/>
        <dbReference type="ChEBI" id="CHEBI:15377"/>
        <dbReference type="ChEBI" id="CHEBI:15378"/>
        <dbReference type="ChEBI" id="CHEBI:28938"/>
        <dbReference type="ChEBI" id="CHEBI:58453"/>
        <dbReference type="ChEBI" id="CHEBI:58614"/>
        <dbReference type="EC" id="3.5.4.26"/>
    </reaction>
</comment>
<comment type="similarity">
    <text evidence="4 12">In the N-terminal section; belongs to the cytidine and deoxycytidylate deaminase family.</text>
</comment>
<dbReference type="EC" id="1.1.1.193" evidence="12"/>
<comment type="similarity">
    <text evidence="5 12">In the C-terminal section; belongs to the HTP reductase family.</text>
</comment>
<feature type="active site" description="Proton donor" evidence="13">
    <location>
        <position position="57"/>
    </location>
</feature>
<dbReference type="Pfam" id="PF01872">
    <property type="entry name" value="RibD_C"/>
    <property type="match status" value="1"/>
</dbReference>
<gene>
    <name evidence="17" type="primary">ribD</name>
    <name evidence="17" type="ORF">G3I67_13710</name>
</gene>
<feature type="binding site" evidence="14">
    <location>
        <position position="215"/>
    </location>
    <ligand>
        <name>substrate</name>
    </ligand>
</feature>
<organism evidence="17">
    <name type="scientific">Sheuella amnicola</name>
    <dbReference type="NCBI Taxonomy" id="2707330"/>
    <lineage>
        <taxon>Bacteria</taxon>
        <taxon>Pseudomonadati</taxon>
        <taxon>Pseudomonadota</taxon>
        <taxon>Betaproteobacteria</taxon>
        <taxon>Burkholderiales</taxon>
        <taxon>Alcaligenaceae</taxon>
        <taxon>Sheuella</taxon>
    </lineage>
</organism>
<comment type="pathway">
    <text evidence="2 12">Cofactor biosynthesis; riboflavin biosynthesis; 5-amino-6-(D-ribitylamino)uracil from GTP: step 2/4.</text>
</comment>
<protein>
    <recommendedName>
        <fullName evidence="12">Riboflavin biosynthesis protein RibD</fullName>
    </recommendedName>
    <domain>
        <recommendedName>
            <fullName evidence="12">Diaminohydroxyphosphoribosylaminopyrimidine deaminase</fullName>
            <shortName evidence="12">DRAP deaminase</shortName>
            <ecNumber evidence="12">3.5.4.26</ecNumber>
        </recommendedName>
        <alternativeName>
            <fullName evidence="12">Riboflavin-specific deaminase</fullName>
        </alternativeName>
    </domain>
    <domain>
        <recommendedName>
            <fullName evidence="12">5-amino-6-(5-phosphoribosylamino)uracil reductase</fullName>
            <ecNumber evidence="12">1.1.1.193</ecNumber>
        </recommendedName>
        <alternativeName>
            <fullName evidence="12">HTP reductase</fullName>
        </alternativeName>
    </domain>
</protein>
<keyword evidence="9 12" id="KW-0521">NADP</keyword>
<dbReference type="SUPFAM" id="SSF53597">
    <property type="entry name" value="Dihydrofolate reductase-like"/>
    <property type="match status" value="1"/>
</dbReference>
<keyword evidence="10 12" id="KW-0560">Oxidoreductase</keyword>
<dbReference type="Gene3D" id="3.40.430.10">
    <property type="entry name" value="Dihydrofolate Reductase, subunit A"/>
    <property type="match status" value="1"/>
</dbReference>
<dbReference type="InterPro" id="IPR002125">
    <property type="entry name" value="CMP_dCMP_dom"/>
</dbReference>
<dbReference type="UniPathway" id="UPA00275">
    <property type="reaction ID" value="UER00401"/>
</dbReference>
<dbReference type="InterPro" id="IPR024072">
    <property type="entry name" value="DHFR-like_dom_sf"/>
</dbReference>
<dbReference type="SUPFAM" id="SSF53927">
    <property type="entry name" value="Cytidine deaminase-like"/>
    <property type="match status" value="1"/>
</dbReference>